<keyword evidence="3" id="KW-1185">Reference proteome</keyword>
<accession>A0A4C1VAG5</accession>
<evidence type="ECO:0000313" key="2">
    <source>
        <dbReference type="EMBL" id="GBP35781.1"/>
    </source>
</evidence>
<protein>
    <submittedName>
        <fullName evidence="2">Uncharacterized protein</fullName>
    </submittedName>
</protein>
<name>A0A4C1VAG5_EUMVA</name>
<comment type="caution">
    <text evidence="2">The sequence shown here is derived from an EMBL/GenBank/DDBJ whole genome shotgun (WGS) entry which is preliminary data.</text>
</comment>
<reference evidence="2 3" key="1">
    <citation type="journal article" date="2019" name="Commun. Biol.">
        <title>The bagworm genome reveals a unique fibroin gene that provides high tensile strength.</title>
        <authorList>
            <person name="Kono N."/>
            <person name="Nakamura H."/>
            <person name="Ohtoshi R."/>
            <person name="Tomita M."/>
            <person name="Numata K."/>
            <person name="Arakawa K."/>
        </authorList>
    </citation>
    <scope>NUCLEOTIDE SEQUENCE [LARGE SCALE GENOMIC DNA]</scope>
</reference>
<feature type="region of interest" description="Disordered" evidence="1">
    <location>
        <begin position="56"/>
        <end position="78"/>
    </location>
</feature>
<sequence length="104" mass="11260">MNVNSPSSALARSQTTATTAPLAVTCLSQVPHAQRRALPLMAMSVIHTREDHEGLLRPPQLHDARQKDDSTSPLSAYGPVGYDPVLGIMGTHMKRPTPENHTLL</sequence>
<dbReference type="Proteomes" id="UP000299102">
    <property type="component" value="Unassembled WGS sequence"/>
</dbReference>
<dbReference type="AlphaFoldDB" id="A0A4C1VAG5"/>
<gene>
    <name evidence="2" type="ORF">EVAR_20635_1</name>
</gene>
<dbReference type="EMBL" id="BGZK01000309">
    <property type="protein sequence ID" value="GBP35781.1"/>
    <property type="molecule type" value="Genomic_DNA"/>
</dbReference>
<proteinExistence type="predicted"/>
<feature type="compositionally biased region" description="Basic and acidic residues" evidence="1">
    <location>
        <begin position="56"/>
        <end position="70"/>
    </location>
</feature>
<evidence type="ECO:0000256" key="1">
    <source>
        <dbReference type="SAM" id="MobiDB-lite"/>
    </source>
</evidence>
<evidence type="ECO:0000313" key="3">
    <source>
        <dbReference type="Proteomes" id="UP000299102"/>
    </source>
</evidence>
<organism evidence="2 3">
    <name type="scientific">Eumeta variegata</name>
    <name type="common">Bagworm moth</name>
    <name type="synonym">Eumeta japonica</name>
    <dbReference type="NCBI Taxonomy" id="151549"/>
    <lineage>
        <taxon>Eukaryota</taxon>
        <taxon>Metazoa</taxon>
        <taxon>Ecdysozoa</taxon>
        <taxon>Arthropoda</taxon>
        <taxon>Hexapoda</taxon>
        <taxon>Insecta</taxon>
        <taxon>Pterygota</taxon>
        <taxon>Neoptera</taxon>
        <taxon>Endopterygota</taxon>
        <taxon>Lepidoptera</taxon>
        <taxon>Glossata</taxon>
        <taxon>Ditrysia</taxon>
        <taxon>Tineoidea</taxon>
        <taxon>Psychidae</taxon>
        <taxon>Oiketicinae</taxon>
        <taxon>Eumeta</taxon>
    </lineage>
</organism>